<accession>A0A1H2VHR3</accession>
<dbReference type="GO" id="GO:0008999">
    <property type="term" value="F:protein-N-terminal-alanine acetyltransferase activity"/>
    <property type="evidence" value="ECO:0007669"/>
    <property type="project" value="TreeGrafter"/>
</dbReference>
<evidence type="ECO:0000313" key="3">
    <source>
        <dbReference type="Proteomes" id="UP000199515"/>
    </source>
</evidence>
<dbReference type="Pfam" id="PF13302">
    <property type="entry name" value="Acetyltransf_3"/>
    <property type="match status" value="1"/>
</dbReference>
<dbReference type="OrthoDB" id="2061990at2"/>
<organism evidence="2 3">
    <name type="scientific">Amycolatopsis xylanica</name>
    <dbReference type="NCBI Taxonomy" id="589385"/>
    <lineage>
        <taxon>Bacteria</taxon>
        <taxon>Bacillati</taxon>
        <taxon>Actinomycetota</taxon>
        <taxon>Actinomycetes</taxon>
        <taxon>Pseudonocardiales</taxon>
        <taxon>Pseudonocardiaceae</taxon>
        <taxon>Amycolatopsis</taxon>
    </lineage>
</organism>
<dbReference type="EMBL" id="FNON01000001">
    <property type="protein sequence ID" value="SDW67945.1"/>
    <property type="molecule type" value="Genomic_DNA"/>
</dbReference>
<dbReference type="AlphaFoldDB" id="A0A1H2VHR3"/>
<proteinExistence type="predicted"/>
<dbReference type="InterPro" id="IPR051908">
    <property type="entry name" value="Ribosomal_N-acetyltransferase"/>
</dbReference>
<gene>
    <name evidence="2" type="ORF">SAMN05421504_1011234</name>
</gene>
<keyword evidence="3" id="KW-1185">Reference proteome</keyword>
<sequence length="192" mass="21158">MPALEFPDPALTDGLVTLRPWRESDLERRFEAFSDPLCLRFSWPLTGTPSLAHVRERFAAQEEARLSGDELPLAIVDAEDHLWGGCSLYDFAPGEARASVGYWVAAGARGRGVATRTTRLLAGWAFEHLALARLELVCEPANVASQRVAERCGFVREGVLRSHIPFQGGRRDSVIFSLLPGELLTSTALEVR</sequence>
<feature type="domain" description="N-acetyltransferase" evidence="1">
    <location>
        <begin position="16"/>
        <end position="181"/>
    </location>
</feature>
<dbReference type="GO" id="GO:1990189">
    <property type="term" value="F:protein N-terminal-serine acetyltransferase activity"/>
    <property type="evidence" value="ECO:0007669"/>
    <property type="project" value="TreeGrafter"/>
</dbReference>
<protein>
    <submittedName>
        <fullName evidence="2">Protein N-acetyltransferase, RimJ/RimL family</fullName>
    </submittedName>
</protein>
<dbReference type="InterPro" id="IPR000182">
    <property type="entry name" value="GNAT_dom"/>
</dbReference>
<name>A0A1H2VHR3_9PSEU</name>
<evidence type="ECO:0000313" key="2">
    <source>
        <dbReference type="EMBL" id="SDW67945.1"/>
    </source>
</evidence>
<dbReference type="Gene3D" id="3.40.630.30">
    <property type="match status" value="1"/>
</dbReference>
<dbReference type="GO" id="GO:0005737">
    <property type="term" value="C:cytoplasm"/>
    <property type="evidence" value="ECO:0007669"/>
    <property type="project" value="TreeGrafter"/>
</dbReference>
<dbReference type="Proteomes" id="UP000199515">
    <property type="component" value="Unassembled WGS sequence"/>
</dbReference>
<dbReference type="PANTHER" id="PTHR43441:SF10">
    <property type="entry name" value="ACETYLTRANSFERASE"/>
    <property type="match status" value="1"/>
</dbReference>
<reference evidence="2 3" key="1">
    <citation type="submission" date="2016-10" db="EMBL/GenBank/DDBJ databases">
        <authorList>
            <person name="de Groot N.N."/>
        </authorList>
    </citation>
    <scope>NUCLEOTIDE SEQUENCE [LARGE SCALE GENOMIC DNA]</scope>
    <source>
        <strain evidence="2 3">CPCC 202699</strain>
    </source>
</reference>
<dbReference type="SUPFAM" id="SSF55729">
    <property type="entry name" value="Acyl-CoA N-acyltransferases (Nat)"/>
    <property type="match status" value="1"/>
</dbReference>
<keyword evidence="2" id="KW-0808">Transferase</keyword>
<dbReference type="InterPro" id="IPR016181">
    <property type="entry name" value="Acyl_CoA_acyltransferase"/>
</dbReference>
<evidence type="ECO:0000259" key="1">
    <source>
        <dbReference type="PROSITE" id="PS51186"/>
    </source>
</evidence>
<dbReference type="PANTHER" id="PTHR43441">
    <property type="entry name" value="RIBOSOMAL-PROTEIN-SERINE ACETYLTRANSFERASE"/>
    <property type="match status" value="1"/>
</dbReference>
<dbReference type="STRING" id="589385.SAMN05421504_1011234"/>
<dbReference type="PROSITE" id="PS51186">
    <property type="entry name" value="GNAT"/>
    <property type="match status" value="1"/>
</dbReference>
<dbReference type="RefSeq" id="WP_091287522.1">
    <property type="nucleotide sequence ID" value="NZ_FNON01000001.1"/>
</dbReference>